<keyword evidence="5 9" id="KW-0560">Oxidoreductase</keyword>
<dbReference type="InterPro" id="IPR006091">
    <property type="entry name" value="Acyl-CoA_Oxase/DH_mid-dom"/>
</dbReference>
<dbReference type="EC" id="1.3.99.-" evidence="9"/>
<evidence type="ECO:0000256" key="1">
    <source>
        <dbReference type="ARBA" id="ARBA00001974"/>
    </source>
</evidence>
<protein>
    <submittedName>
        <fullName evidence="9">Acyl-CoA dehydrogenase</fullName>
        <ecNumber evidence="9">1.3.99.-</ecNumber>
    </submittedName>
</protein>
<dbReference type="SUPFAM" id="SSF56645">
    <property type="entry name" value="Acyl-CoA dehydrogenase NM domain-like"/>
    <property type="match status" value="1"/>
</dbReference>
<evidence type="ECO:0000259" key="8">
    <source>
        <dbReference type="Pfam" id="PF02771"/>
    </source>
</evidence>
<organism evidence="9 10">
    <name type="scientific">Capillimicrobium parvum</name>
    <dbReference type="NCBI Taxonomy" id="2884022"/>
    <lineage>
        <taxon>Bacteria</taxon>
        <taxon>Bacillati</taxon>
        <taxon>Actinomycetota</taxon>
        <taxon>Thermoleophilia</taxon>
        <taxon>Solirubrobacterales</taxon>
        <taxon>Capillimicrobiaceae</taxon>
        <taxon>Capillimicrobium</taxon>
    </lineage>
</organism>
<dbReference type="Proteomes" id="UP001162834">
    <property type="component" value="Chromosome"/>
</dbReference>
<comment type="similarity">
    <text evidence="2 5">Belongs to the acyl-CoA dehydrogenase family.</text>
</comment>
<keyword evidence="10" id="KW-1185">Reference proteome</keyword>
<comment type="cofactor">
    <cofactor evidence="1 5">
        <name>FAD</name>
        <dbReference type="ChEBI" id="CHEBI:57692"/>
    </cofactor>
</comment>
<evidence type="ECO:0000259" key="7">
    <source>
        <dbReference type="Pfam" id="PF02770"/>
    </source>
</evidence>
<dbReference type="InterPro" id="IPR013786">
    <property type="entry name" value="AcylCoA_DH/ox_N"/>
</dbReference>
<dbReference type="GO" id="GO:0046359">
    <property type="term" value="P:butyrate catabolic process"/>
    <property type="evidence" value="ECO:0007669"/>
    <property type="project" value="TreeGrafter"/>
</dbReference>
<gene>
    <name evidence="9" type="primary">acdA_7</name>
    <name evidence="9" type="ORF">DSM104329_02813</name>
</gene>
<dbReference type="RefSeq" id="WP_259316081.1">
    <property type="nucleotide sequence ID" value="NZ_CP087164.1"/>
</dbReference>
<dbReference type="InterPro" id="IPR037069">
    <property type="entry name" value="AcylCoA_DH/ox_N_sf"/>
</dbReference>
<dbReference type="InterPro" id="IPR046373">
    <property type="entry name" value="Acyl-CoA_Oxase/DH_mid-dom_sf"/>
</dbReference>
<proteinExistence type="inferred from homology"/>
<dbReference type="Pfam" id="PF02771">
    <property type="entry name" value="Acyl-CoA_dh_N"/>
    <property type="match status" value="1"/>
</dbReference>
<dbReference type="PANTHER" id="PTHR43884">
    <property type="entry name" value="ACYL-COA DEHYDROGENASE"/>
    <property type="match status" value="1"/>
</dbReference>
<dbReference type="InterPro" id="IPR009100">
    <property type="entry name" value="AcylCoA_DH/oxidase_NM_dom_sf"/>
</dbReference>
<evidence type="ECO:0000256" key="5">
    <source>
        <dbReference type="RuleBase" id="RU362125"/>
    </source>
</evidence>
<dbReference type="Pfam" id="PF00441">
    <property type="entry name" value="Acyl-CoA_dh_1"/>
    <property type="match status" value="1"/>
</dbReference>
<name>A0A9E6XXS1_9ACTN</name>
<dbReference type="Pfam" id="PF02770">
    <property type="entry name" value="Acyl-CoA_dh_M"/>
    <property type="match status" value="1"/>
</dbReference>
<dbReference type="SUPFAM" id="SSF47203">
    <property type="entry name" value="Acyl-CoA dehydrogenase C-terminal domain-like"/>
    <property type="match status" value="1"/>
</dbReference>
<dbReference type="PANTHER" id="PTHR43884:SF12">
    <property type="entry name" value="ISOVALERYL-COA DEHYDROGENASE, MITOCHONDRIAL-RELATED"/>
    <property type="match status" value="1"/>
</dbReference>
<dbReference type="EMBL" id="CP087164">
    <property type="protein sequence ID" value="UGS36409.1"/>
    <property type="molecule type" value="Genomic_DNA"/>
</dbReference>
<evidence type="ECO:0000313" key="10">
    <source>
        <dbReference type="Proteomes" id="UP001162834"/>
    </source>
</evidence>
<dbReference type="GO" id="GO:0003995">
    <property type="term" value="F:acyl-CoA dehydrogenase activity"/>
    <property type="evidence" value="ECO:0007669"/>
    <property type="project" value="TreeGrafter"/>
</dbReference>
<evidence type="ECO:0000256" key="2">
    <source>
        <dbReference type="ARBA" id="ARBA00009347"/>
    </source>
</evidence>
<sequence>MTTASQVLPFLELNRTISDAGREWQRRAREFARDVVAPTGVALDRMDAADVVADGSPFWDFLAQAHREGFTKLSGPAELGGLGLSRLEEFLAMEEITTGDAGLSAVLFLAPFSAAFAYQLGSPELVEEIARPYFSGADPRLHSCWAITEMGHGSDMLTGHTPSLVSDARGDCVAHRDGDGWVIDGAKSTWVSSGATATHVTLYCGIDGEPLDRGLLAVLPTNLPGISQGPPIDKHGLRALNQGQVVFDGVRLPAHYVLMGPDDFSIAVHSVHTLANVAVAMLAIGTGRAAYEGALKWTGERIAGGRALAEHQLTKNRLFRMFMALEAGRALTRAVYTYNYGEGDEGRLGSLQHSVAAKVFVTDASMALCEEALQLCGARGTLREGVEFADGSRFHPEKLMRDAKSYRIADGENTFLELIGGSHIVAEMQAAQAAAEVPSAV</sequence>
<dbReference type="Gene3D" id="1.20.140.10">
    <property type="entry name" value="Butyryl-CoA Dehydrogenase, subunit A, domain 3"/>
    <property type="match status" value="1"/>
</dbReference>
<evidence type="ECO:0000259" key="6">
    <source>
        <dbReference type="Pfam" id="PF00441"/>
    </source>
</evidence>
<dbReference type="InterPro" id="IPR036250">
    <property type="entry name" value="AcylCo_DH-like_C"/>
</dbReference>
<dbReference type="Gene3D" id="1.10.540.10">
    <property type="entry name" value="Acyl-CoA dehydrogenase/oxidase, N-terminal domain"/>
    <property type="match status" value="1"/>
</dbReference>
<reference evidence="9" key="1">
    <citation type="journal article" date="2022" name="Int. J. Syst. Evol. Microbiol.">
        <title>Pseudomonas aegrilactucae sp. nov. and Pseudomonas morbosilactucae sp. nov., pathogens causing bacterial rot of lettuce in Japan.</title>
        <authorList>
            <person name="Sawada H."/>
            <person name="Fujikawa T."/>
            <person name="Satou M."/>
        </authorList>
    </citation>
    <scope>NUCLEOTIDE SEQUENCE</scope>
    <source>
        <strain evidence="9">0166_1</strain>
    </source>
</reference>
<dbReference type="GO" id="GO:0050660">
    <property type="term" value="F:flavin adenine dinucleotide binding"/>
    <property type="evidence" value="ECO:0007669"/>
    <property type="project" value="InterPro"/>
</dbReference>
<dbReference type="InterPro" id="IPR009075">
    <property type="entry name" value="AcylCo_DH/oxidase_C"/>
</dbReference>
<feature type="domain" description="Acyl-CoA dehydrogenase/oxidase N-terminal" evidence="8">
    <location>
        <begin position="21"/>
        <end position="136"/>
    </location>
</feature>
<dbReference type="AlphaFoldDB" id="A0A9E6XXS1"/>
<feature type="domain" description="Acyl-CoA oxidase/dehydrogenase middle" evidence="7">
    <location>
        <begin position="144"/>
        <end position="250"/>
    </location>
</feature>
<dbReference type="KEGG" id="sbae:DSM104329_02813"/>
<dbReference type="CDD" id="cd00567">
    <property type="entry name" value="ACAD"/>
    <property type="match status" value="1"/>
</dbReference>
<feature type="domain" description="Acyl-CoA dehydrogenase/oxidase C-terminal" evidence="6">
    <location>
        <begin position="277"/>
        <end position="415"/>
    </location>
</feature>
<dbReference type="Gene3D" id="2.40.110.10">
    <property type="entry name" value="Butyryl-CoA Dehydrogenase, subunit A, domain 2"/>
    <property type="match status" value="1"/>
</dbReference>
<dbReference type="GO" id="GO:0033539">
    <property type="term" value="P:fatty acid beta-oxidation using acyl-CoA dehydrogenase"/>
    <property type="evidence" value="ECO:0007669"/>
    <property type="project" value="TreeGrafter"/>
</dbReference>
<keyword evidence="3 5" id="KW-0285">Flavoprotein</keyword>
<evidence type="ECO:0000256" key="4">
    <source>
        <dbReference type="ARBA" id="ARBA00022827"/>
    </source>
</evidence>
<accession>A0A9E6XXS1</accession>
<keyword evidence="4 5" id="KW-0274">FAD</keyword>
<evidence type="ECO:0000313" key="9">
    <source>
        <dbReference type="EMBL" id="UGS36409.1"/>
    </source>
</evidence>
<evidence type="ECO:0000256" key="3">
    <source>
        <dbReference type="ARBA" id="ARBA00022630"/>
    </source>
</evidence>